<accession>A0AAN9Q9T5</accession>
<evidence type="ECO:0000313" key="14">
    <source>
        <dbReference type="EMBL" id="KAK7327257.1"/>
    </source>
</evidence>
<feature type="domain" description="Leucine-rich repeat-containing N-terminal plant-type" evidence="13">
    <location>
        <begin position="26"/>
        <end position="68"/>
    </location>
</feature>
<evidence type="ECO:0000256" key="5">
    <source>
        <dbReference type="ARBA" id="ARBA00022614"/>
    </source>
</evidence>
<evidence type="ECO:0000256" key="4">
    <source>
        <dbReference type="ARBA" id="ARBA00022525"/>
    </source>
</evidence>
<evidence type="ECO:0000256" key="1">
    <source>
        <dbReference type="ARBA" id="ARBA00004170"/>
    </source>
</evidence>
<dbReference type="InterPro" id="IPR001611">
    <property type="entry name" value="Leu-rich_rpt"/>
</dbReference>
<evidence type="ECO:0000313" key="15">
    <source>
        <dbReference type="Proteomes" id="UP001374584"/>
    </source>
</evidence>
<feature type="signal peptide" evidence="12">
    <location>
        <begin position="1"/>
        <end position="20"/>
    </location>
</feature>
<organism evidence="14 15">
    <name type="scientific">Phaseolus coccineus</name>
    <name type="common">Scarlet runner bean</name>
    <name type="synonym">Phaseolus multiflorus</name>
    <dbReference type="NCBI Taxonomy" id="3886"/>
    <lineage>
        <taxon>Eukaryota</taxon>
        <taxon>Viridiplantae</taxon>
        <taxon>Streptophyta</taxon>
        <taxon>Embryophyta</taxon>
        <taxon>Tracheophyta</taxon>
        <taxon>Spermatophyta</taxon>
        <taxon>Magnoliopsida</taxon>
        <taxon>eudicotyledons</taxon>
        <taxon>Gunneridae</taxon>
        <taxon>Pentapetalae</taxon>
        <taxon>rosids</taxon>
        <taxon>fabids</taxon>
        <taxon>Fabales</taxon>
        <taxon>Fabaceae</taxon>
        <taxon>Papilionoideae</taxon>
        <taxon>50 kb inversion clade</taxon>
        <taxon>NPAAA clade</taxon>
        <taxon>indigoferoid/millettioid clade</taxon>
        <taxon>Phaseoleae</taxon>
        <taxon>Phaseolus</taxon>
    </lineage>
</organism>
<dbReference type="Pfam" id="PF13855">
    <property type="entry name" value="LRR_8"/>
    <property type="match status" value="1"/>
</dbReference>
<keyword evidence="8" id="KW-0611">Plant defense</keyword>
<reference evidence="14 15" key="1">
    <citation type="submission" date="2024-01" db="EMBL/GenBank/DDBJ databases">
        <title>The genomes of 5 underutilized Papilionoideae crops provide insights into root nodulation and disease resistanc.</title>
        <authorList>
            <person name="Jiang F."/>
        </authorList>
    </citation>
    <scope>NUCLEOTIDE SEQUENCE [LARGE SCALE GENOMIC DNA]</scope>
    <source>
        <strain evidence="14">JINMINGXINNONG_FW02</strain>
        <tissue evidence="14">Leaves</tissue>
    </source>
</reference>
<proteinExistence type="inferred from homology"/>
<dbReference type="GO" id="GO:0016020">
    <property type="term" value="C:membrane"/>
    <property type="evidence" value="ECO:0007669"/>
    <property type="project" value="UniProtKB-SubCell"/>
</dbReference>
<evidence type="ECO:0000256" key="12">
    <source>
        <dbReference type="SAM" id="SignalP"/>
    </source>
</evidence>
<dbReference type="EMBL" id="JAYMYR010000017">
    <property type="protein sequence ID" value="KAK7327257.1"/>
    <property type="molecule type" value="Genomic_DNA"/>
</dbReference>
<evidence type="ECO:0000256" key="8">
    <source>
        <dbReference type="ARBA" id="ARBA00022821"/>
    </source>
</evidence>
<keyword evidence="15" id="KW-1185">Reference proteome</keyword>
<evidence type="ECO:0000256" key="7">
    <source>
        <dbReference type="ARBA" id="ARBA00022737"/>
    </source>
</evidence>
<comment type="similarity">
    <text evidence="11">Belongs to the polygalacturonase-inhibiting protein family.</text>
</comment>
<keyword evidence="10" id="KW-1015">Disulfide bond</keyword>
<dbReference type="InterPro" id="IPR053213">
    <property type="entry name" value="RLP29"/>
</dbReference>
<dbReference type="Gene3D" id="3.80.10.10">
    <property type="entry name" value="Ribonuclease Inhibitor"/>
    <property type="match status" value="3"/>
</dbReference>
<keyword evidence="6 12" id="KW-0732">Signal</keyword>
<keyword evidence="4" id="KW-0964">Secreted</keyword>
<comment type="caution">
    <text evidence="14">The sequence shown here is derived from an EMBL/GenBank/DDBJ whole genome shotgun (WGS) entry which is preliminary data.</text>
</comment>
<dbReference type="AlphaFoldDB" id="A0AAN9Q9T5"/>
<evidence type="ECO:0000259" key="13">
    <source>
        <dbReference type="Pfam" id="PF08263"/>
    </source>
</evidence>
<gene>
    <name evidence="14" type="ORF">VNO80_31623</name>
</gene>
<keyword evidence="9" id="KW-0472">Membrane</keyword>
<keyword evidence="7" id="KW-0677">Repeat</keyword>
<keyword evidence="5" id="KW-0433">Leucine-rich repeat</keyword>
<dbReference type="InterPro" id="IPR013210">
    <property type="entry name" value="LRR_N_plant-typ"/>
</dbReference>
<dbReference type="PANTHER" id="PTHR48009">
    <property type="entry name" value="LEUCINE-RICH REPEAT (LRR) FAMILY PROTEIN"/>
    <property type="match status" value="1"/>
</dbReference>
<dbReference type="FunFam" id="3.80.10.10:FF:000400">
    <property type="entry name" value="Nuclear pore complex protein NUP107"/>
    <property type="match status" value="1"/>
</dbReference>
<dbReference type="InterPro" id="IPR032675">
    <property type="entry name" value="LRR_dom_sf"/>
</dbReference>
<sequence length="409" mass="43653">MATLLLILQLLILLIPSSLAQNLQPTELTALLSIKATLTDLSPSNPFFSTWNLTAPDPCSSFAGLTCTLRRVTALSLGDPSSPLAGTLPSSLSLLTDLTQLLLSPGLVTGPIPPHLAHLTNLRVLSLPSNRLTGPIPAALSALRRLHTLDLSRNQLSGSLPPTLTDLPQLKILILASNSLSDGLPRTINSPLLHLDLKDNKLTGPLPSFLPSSLRYLSLSQNLMWGPLPNGLQTLTELAFLDLSMNRFAGPIPAQLLSLPALSNIFLQRNNLSGGLGSGTRPRPGPRPRPGSIVDLSHNSLSGELSSVLEGVESLFLNNNRFSGEVPEVYVKSVWRGSTRLLYLQHNYLTGIPLREGAVLPDTASLCVSYNCMVPPPAMVLTCPASAGREVARPSAQCSVFSHNRNTGD</sequence>
<evidence type="ECO:0000256" key="11">
    <source>
        <dbReference type="ARBA" id="ARBA00038043"/>
    </source>
</evidence>
<dbReference type="GO" id="GO:0006952">
    <property type="term" value="P:defense response"/>
    <property type="evidence" value="ECO:0007669"/>
    <property type="project" value="UniProtKB-KW"/>
</dbReference>
<feature type="chain" id="PRO_5043032102" description="Leucine-rich repeat-containing N-terminal plant-type domain-containing protein" evidence="12">
    <location>
        <begin position="21"/>
        <end position="409"/>
    </location>
</feature>
<evidence type="ECO:0000256" key="2">
    <source>
        <dbReference type="ARBA" id="ARBA00004191"/>
    </source>
</evidence>
<evidence type="ECO:0000256" key="10">
    <source>
        <dbReference type="ARBA" id="ARBA00023157"/>
    </source>
</evidence>
<comment type="subcellular location">
    <subcellularLocation>
        <location evidence="1">Membrane</location>
        <topology evidence="1">Peripheral membrane protein</topology>
    </subcellularLocation>
    <subcellularLocation>
        <location evidence="2">Secreted</location>
        <location evidence="2">Cell wall</location>
    </subcellularLocation>
</comment>
<dbReference type="Pfam" id="PF00560">
    <property type="entry name" value="LRR_1"/>
    <property type="match status" value="1"/>
</dbReference>
<protein>
    <recommendedName>
        <fullName evidence="13">Leucine-rich repeat-containing N-terminal plant-type domain-containing protein</fullName>
    </recommendedName>
</protein>
<dbReference type="PANTHER" id="PTHR48009:SF1">
    <property type="entry name" value="LEUCINE-RICH REPEAT (LRR) FAMILY PROTEIN"/>
    <property type="match status" value="1"/>
</dbReference>
<evidence type="ECO:0000256" key="3">
    <source>
        <dbReference type="ARBA" id="ARBA00022512"/>
    </source>
</evidence>
<dbReference type="Proteomes" id="UP001374584">
    <property type="component" value="Unassembled WGS sequence"/>
</dbReference>
<dbReference type="Pfam" id="PF08263">
    <property type="entry name" value="LRRNT_2"/>
    <property type="match status" value="1"/>
</dbReference>
<name>A0AAN9Q9T5_PHACN</name>
<evidence type="ECO:0000256" key="9">
    <source>
        <dbReference type="ARBA" id="ARBA00023136"/>
    </source>
</evidence>
<dbReference type="SUPFAM" id="SSF52058">
    <property type="entry name" value="L domain-like"/>
    <property type="match status" value="1"/>
</dbReference>
<evidence type="ECO:0000256" key="6">
    <source>
        <dbReference type="ARBA" id="ARBA00022729"/>
    </source>
</evidence>
<keyword evidence="3" id="KW-0134">Cell wall</keyword>